<dbReference type="Proteomes" id="UP000252139">
    <property type="component" value="Unassembled WGS sequence"/>
</dbReference>
<name>A0A367J0P3_RHIAZ</name>
<dbReference type="GO" id="GO:0034498">
    <property type="term" value="P:early endosome to Golgi transport"/>
    <property type="evidence" value="ECO:0007669"/>
    <property type="project" value="TreeGrafter"/>
</dbReference>
<comment type="similarity">
    <text evidence="1 2 3">Belongs to the cullin family.</text>
</comment>
<dbReference type="FunFam" id="1.20.1310.10:FF:000055">
    <property type="entry name" value="Cullin family protein"/>
    <property type="match status" value="1"/>
</dbReference>
<comment type="caution">
    <text evidence="5">The sequence shown here is derived from an EMBL/GenBank/DDBJ whole genome shotgun (WGS) entry which is preliminary data.</text>
</comment>
<dbReference type="Pfam" id="PF23036">
    <property type="entry name" value="TRAPPC10_1st"/>
    <property type="match status" value="1"/>
</dbReference>
<dbReference type="AlphaFoldDB" id="A0A367J0P3"/>
<dbReference type="PANTHER" id="PTHR13251">
    <property type="entry name" value="EPILEPSY HOLOPROSENCEPHALY CANDIDATE 1/TMEM1"/>
    <property type="match status" value="1"/>
</dbReference>
<proteinExistence type="inferred from homology"/>
<organism evidence="5 6">
    <name type="scientific">Rhizopus azygosporus</name>
    <name type="common">Rhizopus microsporus var. azygosporus</name>
    <dbReference type="NCBI Taxonomy" id="86630"/>
    <lineage>
        <taxon>Eukaryota</taxon>
        <taxon>Fungi</taxon>
        <taxon>Fungi incertae sedis</taxon>
        <taxon>Mucoromycota</taxon>
        <taxon>Mucoromycotina</taxon>
        <taxon>Mucoromycetes</taxon>
        <taxon>Mucorales</taxon>
        <taxon>Mucorineae</taxon>
        <taxon>Rhizopodaceae</taxon>
        <taxon>Rhizopus</taxon>
    </lineage>
</organism>
<evidence type="ECO:0000256" key="3">
    <source>
        <dbReference type="RuleBase" id="RU003829"/>
    </source>
</evidence>
<gene>
    <name evidence="5" type="ORF">CU097_000946</name>
</gene>
<dbReference type="InterPro" id="IPR036390">
    <property type="entry name" value="WH_DNA-bd_sf"/>
</dbReference>
<evidence type="ECO:0000313" key="5">
    <source>
        <dbReference type="EMBL" id="RCH83507.1"/>
    </source>
</evidence>
<evidence type="ECO:0000256" key="1">
    <source>
        <dbReference type="ARBA" id="ARBA00006019"/>
    </source>
</evidence>
<dbReference type="PROSITE" id="PS50069">
    <property type="entry name" value="CULLIN_2"/>
    <property type="match status" value="1"/>
</dbReference>
<dbReference type="PANTHER" id="PTHR13251:SF3">
    <property type="entry name" value="TRAFFICKING PROTEIN PARTICLE COMPLEX SUBUNIT 10"/>
    <property type="match status" value="1"/>
</dbReference>
<dbReference type="InterPro" id="IPR045126">
    <property type="entry name" value="TRAPPC10/Trs130"/>
</dbReference>
<feature type="non-terminal residue" evidence="5">
    <location>
        <position position="1"/>
    </location>
</feature>
<dbReference type="InterPro" id="IPR059120">
    <property type="entry name" value="Cullin-like_AB"/>
</dbReference>
<dbReference type="STRING" id="86630.A0A367J0P3"/>
<dbReference type="InterPro" id="IPR016158">
    <property type="entry name" value="Cullin_homology"/>
</dbReference>
<dbReference type="Gene3D" id="1.10.10.10">
    <property type="entry name" value="Winged helix-like DNA-binding domain superfamily/Winged helix DNA-binding domain"/>
    <property type="match status" value="1"/>
</dbReference>
<dbReference type="GO" id="GO:0005829">
    <property type="term" value="C:cytosol"/>
    <property type="evidence" value="ECO:0007669"/>
    <property type="project" value="GOC"/>
</dbReference>
<feature type="domain" description="Cullin family profile" evidence="4">
    <location>
        <begin position="128"/>
        <end position="352"/>
    </location>
</feature>
<evidence type="ECO:0000256" key="2">
    <source>
        <dbReference type="PROSITE-ProRule" id="PRU00330"/>
    </source>
</evidence>
<accession>A0A367J0P3</accession>
<sequence>HYLNIQTKHPLLNAVTDQLVYQNVNTILNRGFEEMMNKKMYDTLSTLYTLLLNNSNMSLLRASFGDYIKNYGVALIKDPKKDASMVSSLLDFKKELDQILQNCFQNDTTFTNALKEGFEYFINTRQNKPAEMIAKYLDTRLKAPAKKQARTSDDDIMTTVDYVLTLFRFVQDAFEAYYKRYLAKRLLLERSLSMEAECQVVEKLKSQCGHEFTKNFETMLKDIHVSFDLIQDFKEKSQYPIYVKVITQAVWPSYSATSLTLSPEMIKCQEAYHQFYASRFKGRKLIWQNSLSSCVLIAHFPKETKELSMSLPQAAVLLLFNRLDKPTWTVNEIKEATSLEDSELSRTLLSLSTGSYAVLIKVKGGSGPLVGTDTFQFNTDFEAAGVRLKIPAIQQEQTVEEKKEVESKVLVNRQHQLEAAIVRIMKANKTLSQEDLLNQVFQQVKFPVNFYLDCDEYGVWPLVADDLSARLPLRNLKWQPSSQRAECLISTLEVDLKRFTPDPSPLPLPSTTQTVYLNLYFVTCEDNEVYKTRIRKNIRSWLDLVQSKKIQEWLIVYVAEADTKRSNNYLGLKSSIFDKIRTDFNPPKQDRCVFIRKRDPEGPQSGLWTAFIEKMKECILSSFDMQVLQIQEDTRRLDMQRHMPGWNYCTFFILKEGLAQAFEIMTLYEDALIQYDELEASFFQVLKDKALAWFGHFGGTDPGDDSGNVLDFKRKNYRDMINKNMISVFDFRCYLFARQCRMLLKMHKVIEVTARAQLFITNFILSIRENESNLPDNFVESWVFSACMNVVNECEALSAQVIAQHPELAVPYNAVKADLLLTARRQLDKIGIRCKHLPMTDPFSIYINHTLDAQQENDNEKPARGITNTKLIEAMQSVEAFDKTYMGLSTRAIKSYDASFRSRAALNVHGDIAALKYIRGKYEEAVRIYESVIWRYGEQEWGSIENSLLIKCADSQKRLGKANQYVESLLALLRNAIFLSAEESSFYTDELINHVGTLDKEIKRPFSPIFSVHVMRIIDDPNIVETSSVEVCIDNHLPKKIGYDTISLQMCEMKLGKLIFSHNFLHAGQKKRTVRLNHDIKQLYATASQPNEICLGERQKVSVKISSREAKTTRGLLLLESQTEEVQIVNVPKVTGVLHSDSMQRKGVAIGCTGNRRNR</sequence>
<dbReference type="InterPro" id="IPR019559">
    <property type="entry name" value="Cullin_neddylation_domain"/>
</dbReference>
<dbReference type="EMBL" id="PJQL01002638">
    <property type="protein sequence ID" value="RCH83507.1"/>
    <property type="molecule type" value="Genomic_DNA"/>
</dbReference>
<dbReference type="Gene3D" id="3.30.230.130">
    <property type="entry name" value="Cullin, Chain C, Domain 2"/>
    <property type="match status" value="1"/>
</dbReference>
<dbReference type="InterPro" id="IPR036388">
    <property type="entry name" value="WH-like_DNA-bd_sf"/>
</dbReference>
<dbReference type="Pfam" id="PF10557">
    <property type="entry name" value="Cullin_Nedd8"/>
    <property type="match status" value="1"/>
</dbReference>
<dbReference type="GO" id="GO:0006891">
    <property type="term" value="P:intra-Golgi vesicle-mediated transport"/>
    <property type="evidence" value="ECO:0007669"/>
    <property type="project" value="TreeGrafter"/>
</dbReference>
<dbReference type="SMART" id="SM00884">
    <property type="entry name" value="Cullin_Nedd8"/>
    <property type="match status" value="1"/>
</dbReference>
<dbReference type="SUPFAM" id="SSF74788">
    <property type="entry name" value="Cullin repeat-like"/>
    <property type="match status" value="1"/>
</dbReference>
<dbReference type="GO" id="GO:0031625">
    <property type="term" value="F:ubiquitin protein ligase binding"/>
    <property type="evidence" value="ECO:0007669"/>
    <property type="project" value="InterPro"/>
</dbReference>
<dbReference type="Gene3D" id="1.20.1310.10">
    <property type="entry name" value="Cullin Repeats"/>
    <property type="match status" value="2"/>
</dbReference>
<protein>
    <recommendedName>
        <fullName evidence="4">Cullin family profile domain-containing protein</fullName>
    </recommendedName>
</protein>
<keyword evidence="6" id="KW-1185">Reference proteome</keyword>
<dbReference type="Pfam" id="PF00888">
    <property type="entry name" value="Cullin"/>
    <property type="match status" value="1"/>
</dbReference>
<dbReference type="Pfam" id="PF26557">
    <property type="entry name" value="Cullin_AB"/>
    <property type="match status" value="1"/>
</dbReference>
<dbReference type="InterPro" id="IPR056913">
    <property type="entry name" value="TRAPPC10/Trs130_N"/>
</dbReference>
<dbReference type="SUPFAM" id="SSF46785">
    <property type="entry name" value="Winged helix' DNA-binding domain"/>
    <property type="match status" value="1"/>
</dbReference>
<dbReference type="GO" id="GO:1990071">
    <property type="term" value="C:TRAPPII protein complex"/>
    <property type="evidence" value="ECO:0007669"/>
    <property type="project" value="InterPro"/>
</dbReference>
<reference evidence="5 6" key="1">
    <citation type="journal article" date="2018" name="G3 (Bethesda)">
        <title>Phylogenetic and Phylogenomic Definition of Rhizopus Species.</title>
        <authorList>
            <person name="Gryganskyi A.P."/>
            <person name="Golan J."/>
            <person name="Dolatabadi S."/>
            <person name="Mondo S."/>
            <person name="Robb S."/>
            <person name="Idnurm A."/>
            <person name="Muszewska A."/>
            <person name="Steczkiewicz K."/>
            <person name="Masonjones S."/>
            <person name="Liao H.L."/>
            <person name="Gajdeczka M.T."/>
            <person name="Anike F."/>
            <person name="Vuek A."/>
            <person name="Anishchenko I.M."/>
            <person name="Voigt K."/>
            <person name="de Hoog G.S."/>
            <person name="Smith M.E."/>
            <person name="Heitman J."/>
            <person name="Vilgalys R."/>
            <person name="Stajich J.E."/>
        </authorList>
    </citation>
    <scope>NUCLEOTIDE SEQUENCE [LARGE SCALE GENOMIC DNA]</scope>
    <source>
        <strain evidence="5 6">CBS 357.93</strain>
    </source>
</reference>
<dbReference type="Pfam" id="PF24967">
    <property type="entry name" value="NTS_TR130"/>
    <property type="match status" value="1"/>
</dbReference>
<dbReference type="SMART" id="SM00182">
    <property type="entry name" value="CULLIN"/>
    <property type="match status" value="1"/>
</dbReference>
<dbReference type="SUPFAM" id="SSF75632">
    <property type="entry name" value="Cullin homology domain"/>
    <property type="match status" value="1"/>
</dbReference>
<dbReference type="InterPro" id="IPR036317">
    <property type="entry name" value="Cullin_homology_sf"/>
</dbReference>
<dbReference type="OrthoDB" id="10256906at2759"/>
<dbReference type="InterPro" id="IPR001373">
    <property type="entry name" value="Cullin_N"/>
</dbReference>
<dbReference type="InterPro" id="IPR016159">
    <property type="entry name" value="Cullin_repeat-like_dom_sf"/>
</dbReference>
<evidence type="ECO:0000313" key="6">
    <source>
        <dbReference type="Proteomes" id="UP000252139"/>
    </source>
</evidence>
<dbReference type="GO" id="GO:0006511">
    <property type="term" value="P:ubiquitin-dependent protein catabolic process"/>
    <property type="evidence" value="ECO:0007669"/>
    <property type="project" value="InterPro"/>
</dbReference>
<evidence type="ECO:0000259" key="4">
    <source>
        <dbReference type="PROSITE" id="PS50069"/>
    </source>
</evidence>
<dbReference type="InterPro" id="IPR056916">
    <property type="entry name" value="NTS_TR130"/>
</dbReference>
<feature type="non-terminal residue" evidence="5">
    <location>
        <position position="1159"/>
    </location>
</feature>